<accession>A0AAD7HV07</accession>
<feature type="compositionally biased region" description="Polar residues" evidence="1">
    <location>
        <begin position="349"/>
        <end position="369"/>
    </location>
</feature>
<feature type="region of interest" description="Disordered" evidence="1">
    <location>
        <begin position="135"/>
        <end position="510"/>
    </location>
</feature>
<keyword evidence="3" id="KW-1185">Reference proteome</keyword>
<reference evidence="2" key="1">
    <citation type="submission" date="2023-03" db="EMBL/GenBank/DDBJ databases">
        <title>Massive genome expansion in bonnet fungi (Mycena s.s.) driven by repeated elements and novel gene families across ecological guilds.</title>
        <authorList>
            <consortium name="Lawrence Berkeley National Laboratory"/>
            <person name="Harder C.B."/>
            <person name="Miyauchi S."/>
            <person name="Viragh M."/>
            <person name="Kuo A."/>
            <person name="Thoen E."/>
            <person name="Andreopoulos B."/>
            <person name="Lu D."/>
            <person name="Skrede I."/>
            <person name="Drula E."/>
            <person name="Henrissat B."/>
            <person name="Morin E."/>
            <person name="Kohler A."/>
            <person name="Barry K."/>
            <person name="LaButti K."/>
            <person name="Morin E."/>
            <person name="Salamov A."/>
            <person name="Lipzen A."/>
            <person name="Mereny Z."/>
            <person name="Hegedus B."/>
            <person name="Baldrian P."/>
            <person name="Stursova M."/>
            <person name="Weitz H."/>
            <person name="Taylor A."/>
            <person name="Grigoriev I.V."/>
            <person name="Nagy L.G."/>
            <person name="Martin F."/>
            <person name="Kauserud H."/>
        </authorList>
    </citation>
    <scope>NUCLEOTIDE SEQUENCE</scope>
    <source>
        <strain evidence="2">CBHHK182m</strain>
    </source>
</reference>
<evidence type="ECO:0000313" key="3">
    <source>
        <dbReference type="Proteomes" id="UP001215598"/>
    </source>
</evidence>
<feature type="compositionally biased region" description="Polar residues" evidence="1">
    <location>
        <begin position="477"/>
        <end position="491"/>
    </location>
</feature>
<feature type="compositionally biased region" description="Low complexity" evidence="1">
    <location>
        <begin position="170"/>
        <end position="183"/>
    </location>
</feature>
<dbReference type="EMBL" id="JARKIB010000177">
    <property type="protein sequence ID" value="KAJ7727750.1"/>
    <property type="molecule type" value="Genomic_DNA"/>
</dbReference>
<organism evidence="2 3">
    <name type="scientific">Mycena metata</name>
    <dbReference type="NCBI Taxonomy" id="1033252"/>
    <lineage>
        <taxon>Eukaryota</taxon>
        <taxon>Fungi</taxon>
        <taxon>Dikarya</taxon>
        <taxon>Basidiomycota</taxon>
        <taxon>Agaricomycotina</taxon>
        <taxon>Agaricomycetes</taxon>
        <taxon>Agaricomycetidae</taxon>
        <taxon>Agaricales</taxon>
        <taxon>Marasmiineae</taxon>
        <taxon>Mycenaceae</taxon>
        <taxon>Mycena</taxon>
    </lineage>
</organism>
<feature type="compositionally biased region" description="Polar residues" evidence="1">
    <location>
        <begin position="316"/>
        <end position="325"/>
    </location>
</feature>
<feature type="region of interest" description="Disordered" evidence="1">
    <location>
        <begin position="522"/>
        <end position="547"/>
    </location>
</feature>
<feature type="compositionally biased region" description="Low complexity" evidence="1">
    <location>
        <begin position="287"/>
        <end position="307"/>
    </location>
</feature>
<feature type="region of interest" description="Disordered" evidence="1">
    <location>
        <begin position="1"/>
        <end position="35"/>
    </location>
</feature>
<proteinExistence type="predicted"/>
<feature type="compositionally biased region" description="Polar residues" evidence="1">
    <location>
        <begin position="147"/>
        <end position="162"/>
    </location>
</feature>
<gene>
    <name evidence="2" type="ORF">B0H16DRAFT_249972</name>
</gene>
<evidence type="ECO:0000256" key="1">
    <source>
        <dbReference type="SAM" id="MobiDB-lite"/>
    </source>
</evidence>
<feature type="compositionally biased region" description="Pro residues" evidence="1">
    <location>
        <begin position="210"/>
        <end position="232"/>
    </location>
</feature>
<feature type="compositionally biased region" description="Pro residues" evidence="1">
    <location>
        <begin position="338"/>
        <end position="348"/>
    </location>
</feature>
<protein>
    <submittedName>
        <fullName evidence="2">Uncharacterized protein</fullName>
    </submittedName>
</protein>
<evidence type="ECO:0000313" key="2">
    <source>
        <dbReference type="EMBL" id="KAJ7727750.1"/>
    </source>
</evidence>
<name>A0AAD7HV07_9AGAR</name>
<feature type="compositionally biased region" description="Pro residues" evidence="1">
    <location>
        <begin position="453"/>
        <end position="465"/>
    </location>
</feature>
<dbReference type="AlphaFoldDB" id="A0AAD7HV07"/>
<sequence>MSTYMAQRAGSSPSPFPSLPSQTPVPLESPEPDDEWKANKRVEIENDFKPIIQDAKDRLEAGIKALAVDSPDFAARKQELIEAYNVESDSIRNLAKEEFMVRLADERLLRRVTTGGTVNAEVKQSMVDQQAAILAQIQRNNRRDSTAGGSQPDIASTSSSPATRRDSDARPQVSQSSSSPAPQRDLDPRRGAPPPSPSARDRPSSKRPPGKPNHPDPPPMQVRATPAPPSPSPLVTAAEPRYGSPGRNTSSPVHERRTTAPSPLQEGWTAASTPPPAPDGLLADTGAPTTPITHASSSPSSRPVASPTDKRFFDPSSRQASNSPVQERAAPQERSIPVPHPPAMPPPSRTSGSLNRQTSNTMKEATSTPIPMENAYRPASSPLHAKRSQSNFQGPLSNSGTRTVAESWMGSALMEEPEAAPASTFERAMHMPMPSGRSRDPTPEKPIASSPPASRPPPQFWTPPTPDKETPALNFAANRSGSNQRPAQSSPRKPIPASFVPESAPPAPPLVEDEVAKNVALEEARRQESEQQWASLEKTKEKESLGRAAGARLSTASEQIPRQSEHVAALLLLAPRMLLHRRRTLHRPMVPCPHPTALPRRIVLRRRLMAKPHRPPIPLQPHEP</sequence>
<feature type="compositionally biased region" description="Polar residues" evidence="1">
    <location>
        <begin position="388"/>
        <end position="404"/>
    </location>
</feature>
<dbReference type="Proteomes" id="UP001215598">
    <property type="component" value="Unassembled WGS sequence"/>
</dbReference>
<comment type="caution">
    <text evidence="2">The sequence shown here is derived from an EMBL/GenBank/DDBJ whole genome shotgun (WGS) entry which is preliminary data.</text>
</comment>